<sequence>MAFPSPYLNARQVEPATPQARKRDVALLYELLCLTMERILTSDKLDVFHNEYMLPCKLLLCSVKNHGIFYITNKVARSIVFLKEAYDNSNLIEKCSLLKFHDRFASLIRQTCSDTPSG</sequence>
<dbReference type="Proteomes" id="UP000729402">
    <property type="component" value="Unassembled WGS sequence"/>
</dbReference>
<dbReference type="GO" id="GO:0003723">
    <property type="term" value="F:RNA binding"/>
    <property type="evidence" value="ECO:0007669"/>
    <property type="project" value="InterPro"/>
</dbReference>
<reference evidence="2" key="2">
    <citation type="submission" date="2021-02" db="EMBL/GenBank/DDBJ databases">
        <authorList>
            <person name="Kimball J.A."/>
            <person name="Haas M.W."/>
            <person name="Macchietto M."/>
            <person name="Kono T."/>
            <person name="Duquette J."/>
            <person name="Shao M."/>
        </authorList>
    </citation>
    <scope>NUCLEOTIDE SEQUENCE</scope>
    <source>
        <tissue evidence="2">Fresh leaf tissue</tissue>
    </source>
</reference>
<name>A0A8J5WXY5_ZIZPA</name>
<accession>A0A8J5WXY5</accession>
<evidence type="ECO:0000313" key="3">
    <source>
        <dbReference type="Proteomes" id="UP000729402"/>
    </source>
</evidence>
<proteinExistence type="predicted"/>
<dbReference type="PANTHER" id="PTHR31476">
    <property type="entry name" value="PROTEIN WHAT'S THIS FACTOR 1 HOMOLOG, CHLOROPLASTIC"/>
    <property type="match status" value="1"/>
</dbReference>
<dbReference type="InterPro" id="IPR021099">
    <property type="entry name" value="PORR_domain"/>
</dbReference>
<dbReference type="InterPro" id="IPR045040">
    <property type="entry name" value="PORR_fam"/>
</dbReference>
<dbReference type="OrthoDB" id="1676166at2759"/>
<evidence type="ECO:0000313" key="2">
    <source>
        <dbReference type="EMBL" id="KAG8097746.1"/>
    </source>
</evidence>
<dbReference type="EMBL" id="JAAALK010000079">
    <property type="protein sequence ID" value="KAG8097745.1"/>
    <property type="molecule type" value="Genomic_DNA"/>
</dbReference>
<comment type="caution">
    <text evidence="2">The sequence shown here is derived from an EMBL/GenBank/DDBJ whole genome shotgun (WGS) entry which is preliminary data.</text>
</comment>
<feature type="domain" description="PORR" evidence="1">
    <location>
        <begin position="2"/>
        <end position="111"/>
    </location>
</feature>
<protein>
    <recommendedName>
        <fullName evidence="1">PORR domain-containing protein</fullName>
    </recommendedName>
</protein>
<evidence type="ECO:0000259" key="1">
    <source>
        <dbReference type="Pfam" id="PF11955"/>
    </source>
</evidence>
<gene>
    <name evidence="2" type="ORF">GUJ93_ZPchr0013g34928</name>
</gene>
<keyword evidence="3" id="KW-1185">Reference proteome</keyword>
<dbReference type="Pfam" id="PF11955">
    <property type="entry name" value="PORR"/>
    <property type="match status" value="1"/>
</dbReference>
<organism evidence="2 3">
    <name type="scientific">Zizania palustris</name>
    <name type="common">Northern wild rice</name>
    <dbReference type="NCBI Taxonomy" id="103762"/>
    <lineage>
        <taxon>Eukaryota</taxon>
        <taxon>Viridiplantae</taxon>
        <taxon>Streptophyta</taxon>
        <taxon>Embryophyta</taxon>
        <taxon>Tracheophyta</taxon>
        <taxon>Spermatophyta</taxon>
        <taxon>Magnoliopsida</taxon>
        <taxon>Liliopsida</taxon>
        <taxon>Poales</taxon>
        <taxon>Poaceae</taxon>
        <taxon>BOP clade</taxon>
        <taxon>Oryzoideae</taxon>
        <taxon>Oryzeae</taxon>
        <taxon>Zizaniinae</taxon>
        <taxon>Zizania</taxon>
    </lineage>
</organism>
<dbReference type="EMBL" id="JAAALK010000079">
    <property type="protein sequence ID" value="KAG8097747.1"/>
    <property type="molecule type" value="Genomic_DNA"/>
</dbReference>
<dbReference type="EMBL" id="JAAALK010000079">
    <property type="protein sequence ID" value="KAG8097746.1"/>
    <property type="molecule type" value="Genomic_DNA"/>
</dbReference>
<dbReference type="PANTHER" id="PTHR31476:SF11">
    <property type="entry name" value="UBIQUITIN CARBOXYL-TERMINAL HYDROLASE FAMILY PROTEIN"/>
    <property type="match status" value="1"/>
</dbReference>
<dbReference type="AlphaFoldDB" id="A0A8J5WXY5"/>
<reference evidence="2" key="1">
    <citation type="journal article" date="2021" name="bioRxiv">
        <title>Whole Genome Assembly and Annotation of Northern Wild Rice, Zizania palustris L., Supports a Whole Genome Duplication in the Zizania Genus.</title>
        <authorList>
            <person name="Haas M."/>
            <person name="Kono T."/>
            <person name="Macchietto M."/>
            <person name="Millas R."/>
            <person name="McGilp L."/>
            <person name="Shao M."/>
            <person name="Duquette J."/>
            <person name="Hirsch C.N."/>
            <person name="Kimball J."/>
        </authorList>
    </citation>
    <scope>NUCLEOTIDE SEQUENCE</scope>
    <source>
        <tissue evidence="2">Fresh leaf tissue</tissue>
    </source>
</reference>